<dbReference type="GO" id="GO:0031297">
    <property type="term" value="P:replication fork processing"/>
    <property type="evidence" value="ECO:0007669"/>
    <property type="project" value="TreeGrafter"/>
</dbReference>
<accession>A0A9P6TXC7</accession>
<dbReference type="AlphaFoldDB" id="A0A9P6TXC7"/>
<dbReference type="GO" id="GO:0003688">
    <property type="term" value="F:DNA replication origin binding"/>
    <property type="evidence" value="ECO:0007669"/>
    <property type="project" value="InterPro"/>
</dbReference>
<dbReference type="InterPro" id="IPR003450">
    <property type="entry name" value="Replication_origin-bd"/>
</dbReference>
<evidence type="ECO:0000313" key="7">
    <source>
        <dbReference type="Proteomes" id="UP000726737"/>
    </source>
</evidence>
<feature type="domain" description="Replication origin-binding protein" evidence="5">
    <location>
        <begin position="394"/>
        <end position="549"/>
    </location>
</feature>
<dbReference type="GO" id="GO:0005634">
    <property type="term" value="C:nucleus"/>
    <property type="evidence" value="ECO:0007669"/>
    <property type="project" value="TreeGrafter"/>
</dbReference>
<dbReference type="NCBIfam" id="NF042913">
    <property type="entry name" value="CyRepA1"/>
    <property type="match status" value="1"/>
</dbReference>
<dbReference type="GO" id="GO:0003887">
    <property type="term" value="F:DNA-directed DNA polymerase activity"/>
    <property type="evidence" value="ECO:0007669"/>
    <property type="project" value="UniProtKB-EC"/>
</dbReference>
<dbReference type="InterPro" id="IPR027417">
    <property type="entry name" value="P-loop_NTPase"/>
</dbReference>
<dbReference type="Gene3D" id="3.40.50.300">
    <property type="entry name" value="P-loop containing nucleotide triphosphate hydrolases"/>
    <property type="match status" value="1"/>
</dbReference>
<dbReference type="InterPro" id="IPR044917">
    <property type="entry name" value="PRIMPOL"/>
</dbReference>
<proteinExistence type="predicted"/>
<dbReference type="GO" id="GO:0042276">
    <property type="term" value="P:error-prone translesion synthesis"/>
    <property type="evidence" value="ECO:0007669"/>
    <property type="project" value="InterPro"/>
</dbReference>
<organism evidence="6 7">
    <name type="scientific">Mortierella polycephala</name>
    <dbReference type="NCBI Taxonomy" id="41804"/>
    <lineage>
        <taxon>Eukaryota</taxon>
        <taxon>Fungi</taxon>
        <taxon>Fungi incertae sedis</taxon>
        <taxon>Mucoromycota</taxon>
        <taxon>Mortierellomycotina</taxon>
        <taxon>Mortierellomycetes</taxon>
        <taxon>Mortierellales</taxon>
        <taxon>Mortierellaceae</taxon>
        <taxon>Mortierella</taxon>
    </lineage>
</organism>
<evidence type="ECO:0000256" key="3">
    <source>
        <dbReference type="ARBA" id="ARBA00044768"/>
    </source>
</evidence>
<comment type="catalytic activity">
    <reaction evidence="4">
        <text>DNA(n) + a 2'-deoxyribonucleoside 5'-triphosphate = DNA(n+1) + diphosphate</text>
        <dbReference type="Rhea" id="RHEA:22508"/>
        <dbReference type="Rhea" id="RHEA-COMP:17339"/>
        <dbReference type="Rhea" id="RHEA-COMP:17340"/>
        <dbReference type="ChEBI" id="CHEBI:33019"/>
        <dbReference type="ChEBI" id="CHEBI:61560"/>
        <dbReference type="ChEBI" id="CHEBI:173112"/>
        <dbReference type="EC" id="2.7.7.7"/>
    </reaction>
    <physiologicalReaction direction="left-to-right" evidence="4">
        <dbReference type="Rhea" id="RHEA:22509"/>
    </physiologicalReaction>
</comment>
<evidence type="ECO:0000256" key="4">
    <source>
        <dbReference type="ARBA" id="ARBA00047303"/>
    </source>
</evidence>
<name>A0A9P6TXC7_9FUNG</name>
<gene>
    <name evidence="6" type="ORF">BG011_008559</name>
</gene>
<protein>
    <recommendedName>
        <fullName evidence="1">DNA-directed primase/polymerase protein</fullName>
        <ecNumber evidence="3">2.7.7.102</ecNumber>
    </recommendedName>
</protein>
<dbReference type="PANTHER" id="PTHR31399:SF0">
    <property type="entry name" value="DNA-DIRECTED PRIMASE_POLYMERASE PROTEIN"/>
    <property type="match status" value="1"/>
</dbReference>
<dbReference type="Proteomes" id="UP000726737">
    <property type="component" value="Unassembled WGS sequence"/>
</dbReference>
<reference evidence="6" key="1">
    <citation type="journal article" date="2020" name="Fungal Divers.">
        <title>Resolving the Mortierellaceae phylogeny through synthesis of multi-gene phylogenetics and phylogenomics.</title>
        <authorList>
            <person name="Vandepol N."/>
            <person name="Liber J."/>
            <person name="Desiro A."/>
            <person name="Na H."/>
            <person name="Kennedy M."/>
            <person name="Barry K."/>
            <person name="Grigoriev I.V."/>
            <person name="Miller A.N."/>
            <person name="O'Donnell K."/>
            <person name="Stajich J.E."/>
            <person name="Bonito G."/>
        </authorList>
    </citation>
    <scope>NUCLEOTIDE SEQUENCE</scope>
    <source>
        <strain evidence="6">KOD948</strain>
    </source>
</reference>
<evidence type="ECO:0000313" key="6">
    <source>
        <dbReference type="EMBL" id="KAG0250237.1"/>
    </source>
</evidence>
<evidence type="ECO:0000256" key="2">
    <source>
        <dbReference type="ARBA" id="ARBA00044677"/>
    </source>
</evidence>
<comment type="caution">
    <text evidence="6">The sequence shown here is derived from an EMBL/GenBank/DDBJ whole genome shotgun (WGS) entry which is preliminary data.</text>
</comment>
<sequence>MTHKFESTYFKFKGSQGRCHEWSDTNSHEFFVAVDGPFKNEYSSYKDSTTFLKAYDSVPEEERCFFEQIREGKACKEYYDIDWTLASSADECEIKRLEQQVFAAFLRVRNQHAPELALDDEHCRVLSASNSEKLSLHIVIPTYVFENNHQHLKAFFLAFQKFWCSALCDDEDAALLDHIDDGVYTRNRIMRILGSHKFLDPSRPLQRAEWHEPSMLAEDEEFLITAIGPDSVKITSDLQEVAVERAPSTSCLPKHIVDAVRAKFEQTPHAAQFFEMQCYADRPMDFELLRKVQGHCVVCEREHDRENAYLRLAESGAIYLKCYRSSSPGKEVCKRDFALAVEIEAAMALQARHGLTHVDIPDDARFLTHFHLAPPHEPLKLEHGKLVKNVSQPPSLLIRCDTGGGKTVCAEELIKANKNSRFVVITCRRTLADIHEERFIGFDNYQDCPGVITRDRLVVQAESLYRLDLSFYCENTILILDEVSSLIKQMCSDKTHGDMHNLNLQFFERLIRKATRVICLDADLCDEEVEIMKSLRQDRDFIVINNTFQQQKDDKVVLFDDKMKLIAVTKDLLRDGKRVCISSTMSAKLTETLHAVLTEAGFKGVCVTKNTPESVKKDISKNINTTMADLDYFIHTPTISVGVDYNVKDHVDYVIGIFCTHSEVDVETCMQMMRRVRHVKSNTYLVYVDATTRNLPASAPEVKNWICNHLDIVTGRVRMSPTLKLTLDDNNRLVMPDDLYHRMYCHVRAKKNLSLNDFRSRLIQRMAQAGCIVTGKSDKLPLDSPIIADLKAKEEEITVALHQQTADADPLSPDKFEELSRGTQELDAGQRASMHKFTLMRSYGVQDHSIVTAEWVGMFDNAHEKECFKNLSALSRKGGASLKSCIAFVRQCEDLGLDYSLRGAPTTAEAHSKIDSAQFVKLEYVVGILTACGFEDTFATNEVLAEDLNNRIDEIWGWAGLERNMSQIRTTLKMRRPRSSNWTFKTKLAFISTVLHTVLGARISGTNNRRLRYCLTHKSNVGSAENSPLRR</sequence>
<dbReference type="PANTHER" id="PTHR31399">
    <property type="entry name" value="DNA-DIRECTED PRIMASE / POLYMERASE PROTEIN"/>
    <property type="match status" value="1"/>
</dbReference>
<dbReference type="GO" id="GO:0006264">
    <property type="term" value="P:mitochondrial DNA replication"/>
    <property type="evidence" value="ECO:0007669"/>
    <property type="project" value="TreeGrafter"/>
</dbReference>
<dbReference type="GO" id="GO:0003682">
    <property type="term" value="F:chromatin binding"/>
    <property type="evidence" value="ECO:0007669"/>
    <property type="project" value="TreeGrafter"/>
</dbReference>
<dbReference type="SUPFAM" id="SSF52540">
    <property type="entry name" value="P-loop containing nucleoside triphosphate hydrolases"/>
    <property type="match status" value="1"/>
</dbReference>
<keyword evidence="7" id="KW-1185">Reference proteome</keyword>
<dbReference type="GO" id="GO:0005524">
    <property type="term" value="F:ATP binding"/>
    <property type="evidence" value="ECO:0007669"/>
    <property type="project" value="InterPro"/>
</dbReference>
<evidence type="ECO:0000259" key="5">
    <source>
        <dbReference type="Pfam" id="PF02399"/>
    </source>
</evidence>
<dbReference type="InterPro" id="IPR049996">
    <property type="entry name" value="Slr7037-like"/>
</dbReference>
<dbReference type="EC" id="2.7.7.102" evidence="3"/>
<dbReference type="GO" id="GO:0005759">
    <property type="term" value="C:mitochondrial matrix"/>
    <property type="evidence" value="ECO:0007669"/>
    <property type="project" value="TreeGrafter"/>
</dbReference>
<dbReference type="EMBL" id="JAAAJA010000711">
    <property type="protein sequence ID" value="KAG0250237.1"/>
    <property type="molecule type" value="Genomic_DNA"/>
</dbReference>
<evidence type="ECO:0000256" key="1">
    <source>
        <dbReference type="ARBA" id="ARBA00026139"/>
    </source>
</evidence>
<dbReference type="GO" id="GO:0009411">
    <property type="term" value="P:response to UV"/>
    <property type="evidence" value="ECO:0007669"/>
    <property type="project" value="TreeGrafter"/>
</dbReference>
<dbReference type="OrthoDB" id="2373574at2759"/>
<comment type="catalytic activity">
    <reaction evidence="2">
        <text>ssDNA + n NTP = ssDNA/pppN(pN)n-1 hybrid + (n-1) diphosphate.</text>
        <dbReference type="EC" id="2.7.7.102"/>
    </reaction>
</comment>
<dbReference type="Pfam" id="PF02399">
    <property type="entry name" value="Herpes_ori_bp"/>
    <property type="match status" value="1"/>
</dbReference>